<proteinExistence type="predicted"/>
<sequence>MTIEDSTISKAALPPYKTGRKLDIDTRLGSKQLSPETPRRGHRSLWDCSSVEERGFWLGNGRGGKGLERRKIKLGALHLEAQSGPQEPGCSTWDQEEWQPIHYPKNKQSHQNNNIHSGRTEKAQASSYEAREWTPSQARDWKMFVDSLQFQAELSPEIASTRT</sequence>
<name>A0A9N7Z1W1_PLEPL</name>
<organism evidence="2 3">
    <name type="scientific">Pleuronectes platessa</name>
    <name type="common">European plaice</name>
    <dbReference type="NCBI Taxonomy" id="8262"/>
    <lineage>
        <taxon>Eukaryota</taxon>
        <taxon>Metazoa</taxon>
        <taxon>Chordata</taxon>
        <taxon>Craniata</taxon>
        <taxon>Vertebrata</taxon>
        <taxon>Euteleostomi</taxon>
        <taxon>Actinopterygii</taxon>
        <taxon>Neopterygii</taxon>
        <taxon>Teleostei</taxon>
        <taxon>Neoteleostei</taxon>
        <taxon>Acanthomorphata</taxon>
        <taxon>Carangaria</taxon>
        <taxon>Pleuronectiformes</taxon>
        <taxon>Pleuronectoidei</taxon>
        <taxon>Pleuronectidae</taxon>
        <taxon>Pleuronectes</taxon>
    </lineage>
</organism>
<protein>
    <submittedName>
        <fullName evidence="2">Uncharacterized protein</fullName>
    </submittedName>
</protein>
<gene>
    <name evidence="2" type="ORF">PLEPLA_LOCUS33538</name>
</gene>
<dbReference type="AlphaFoldDB" id="A0A9N7Z1W1"/>
<keyword evidence="3" id="KW-1185">Reference proteome</keyword>
<dbReference type="Proteomes" id="UP001153269">
    <property type="component" value="Unassembled WGS sequence"/>
</dbReference>
<feature type="region of interest" description="Disordered" evidence="1">
    <location>
        <begin position="104"/>
        <end position="132"/>
    </location>
</feature>
<reference evidence="2" key="1">
    <citation type="submission" date="2020-03" db="EMBL/GenBank/DDBJ databases">
        <authorList>
            <person name="Weist P."/>
        </authorList>
    </citation>
    <scope>NUCLEOTIDE SEQUENCE</scope>
</reference>
<evidence type="ECO:0000313" key="2">
    <source>
        <dbReference type="EMBL" id="CAB1445797.1"/>
    </source>
</evidence>
<comment type="caution">
    <text evidence="2">The sequence shown here is derived from an EMBL/GenBank/DDBJ whole genome shotgun (WGS) entry which is preliminary data.</text>
</comment>
<feature type="compositionally biased region" description="Polar residues" evidence="1">
    <location>
        <begin position="109"/>
        <end position="127"/>
    </location>
</feature>
<feature type="region of interest" description="Disordered" evidence="1">
    <location>
        <begin position="1"/>
        <end position="44"/>
    </location>
</feature>
<dbReference type="EMBL" id="CADEAL010003787">
    <property type="protein sequence ID" value="CAB1445797.1"/>
    <property type="molecule type" value="Genomic_DNA"/>
</dbReference>
<accession>A0A9N7Z1W1</accession>
<evidence type="ECO:0000256" key="1">
    <source>
        <dbReference type="SAM" id="MobiDB-lite"/>
    </source>
</evidence>
<evidence type="ECO:0000313" key="3">
    <source>
        <dbReference type="Proteomes" id="UP001153269"/>
    </source>
</evidence>